<dbReference type="PANTHER" id="PTHR47354">
    <property type="entry name" value="NADH OXIDOREDUCTASE HCR"/>
    <property type="match status" value="1"/>
</dbReference>
<evidence type="ECO:0000256" key="7">
    <source>
        <dbReference type="ARBA" id="ARBA00023004"/>
    </source>
</evidence>
<gene>
    <name evidence="9" type="ORF">L566_0951</name>
</gene>
<dbReference type="SUPFAM" id="SSF52343">
    <property type="entry name" value="Ferredoxin reductase-like, C-terminal NADP-linked domain"/>
    <property type="match status" value="1"/>
</dbReference>
<name>A0AAI9IZ28_BORPT</name>
<evidence type="ECO:0000256" key="3">
    <source>
        <dbReference type="ARBA" id="ARBA00022714"/>
    </source>
</evidence>
<dbReference type="InterPro" id="IPR050415">
    <property type="entry name" value="MRET"/>
</dbReference>
<keyword evidence="7" id="KW-0408">Iron</keyword>
<proteinExistence type="predicted"/>
<evidence type="ECO:0000313" key="10">
    <source>
        <dbReference type="Proteomes" id="UP000018679"/>
    </source>
</evidence>
<keyword evidence="8" id="KW-0411">Iron-sulfur</keyword>
<comment type="caution">
    <text evidence="9">The sequence shown here is derived from an EMBL/GenBank/DDBJ whole genome shotgun (WGS) entry which is preliminary data.</text>
</comment>
<evidence type="ECO:0000256" key="1">
    <source>
        <dbReference type="ARBA" id="ARBA00001974"/>
    </source>
</evidence>
<protein>
    <recommendedName>
        <fullName evidence="11">Ferric reductase</fullName>
    </recommendedName>
</protein>
<evidence type="ECO:0000256" key="5">
    <source>
        <dbReference type="ARBA" id="ARBA00022827"/>
    </source>
</evidence>
<dbReference type="GO" id="GO:0050660">
    <property type="term" value="F:flavin adenine dinucleotide binding"/>
    <property type="evidence" value="ECO:0007669"/>
    <property type="project" value="TreeGrafter"/>
</dbReference>
<accession>A0AAI9IZ28</accession>
<comment type="cofactor">
    <cofactor evidence="1">
        <name>FAD</name>
        <dbReference type="ChEBI" id="CHEBI:57692"/>
    </cofactor>
</comment>
<dbReference type="Gene3D" id="3.40.50.80">
    <property type="entry name" value="Nucleotide-binding domain of ferredoxin-NADP reductase (FNR) module"/>
    <property type="match status" value="1"/>
</dbReference>
<evidence type="ECO:0000256" key="4">
    <source>
        <dbReference type="ARBA" id="ARBA00022723"/>
    </source>
</evidence>
<reference evidence="9 10" key="1">
    <citation type="journal article" date="2013" name="Genome Announc.">
        <title>Genome Sequences of 28 Bordetella pertussis U.S. Outbreak Strains Dating from 2010 to 2012.</title>
        <authorList>
            <person name="Harvill E.T."/>
            <person name="Goodfield L.L."/>
            <person name="Ivanov Y."/>
            <person name="Meyer J.A."/>
            <person name="Newth C."/>
            <person name="Cassiday P."/>
            <person name="Tondella M.L."/>
            <person name="Liao P."/>
            <person name="Zimmerman J."/>
            <person name="Meert K."/>
            <person name="Wessel D."/>
            <person name="Berger J."/>
            <person name="Dean J.M."/>
            <person name="Holubkov R."/>
            <person name="Burr J."/>
            <person name="Liu T."/>
            <person name="Brinkac L."/>
            <person name="Kim M."/>
            <person name="Losada L."/>
        </authorList>
    </citation>
    <scope>NUCLEOTIDE SEQUENCE [LARGE SCALE GENOMIC DNA]</scope>
    <source>
        <strain evidence="9 10">CHLA-26</strain>
    </source>
</reference>
<dbReference type="InterPro" id="IPR039261">
    <property type="entry name" value="FNR_nucleotide-bd"/>
</dbReference>
<evidence type="ECO:0000256" key="2">
    <source>
        <dbReference type="ARBA" id="ARBA00022630"/>
    </source>
</evidence>
<dbReference type="Proteomes" id="UP000018679">
    <property type="component" value="Unassembled WGS sequence"/>
</dbReference>
<evidence type="ECO:0000256" key="8">
    <source>
        <dbReference type="ARBA" id="ARBA00023014"/>
    </source>
</evidence>
<sequence length="97" mass="10587">GAPAHEVDLVYSTNAPDPDFIGELRALAERARVGLHVLVTQRDGKLSAERLVDMLPRAAQSEVWFCGPAGFGQALREGLAARGMPPACFHQELFEMR</sequence>
<dbReference type="GO" id="GO:0016491">
    <property type="term" value="F:oxidoreductase activity"/>
    <property type="evidence" value="ECO:0007669"/>
    <property type="project" value="UniProtKB-KW"/>
</dbReference>
<dbReference type="EMBL" id="AXSB02000038">
    <property type="protein sequence ID" value="ETH29508.1"/>
    <property type="molecule type" value="Genomic_DNA"/>
</dbReference>
<dbReference type="GO" id="GO:0046872">
    <property type="term" value="F:metal ion binding"/>
    <property type="evidence" value="ECO:0007669"/>
    <property type="project" value="UniProtKB-KW"/>
</dbReference>
<evidence type="ECO:0000256" key="6">
    <source>
        <dbReference type="ARBA" id="ARBA00023002"/>
    </source>
</evidence>
<evidence type="ECO:0000313" key="9">
    <source>
        <dbReference type="EMBL" id="ETH29508.1"/>
    </source>
</evidence>
<keyword evidence="5" id="KW-0274">FAD</keyword>
<keyword evidence="6" id="KW-0560">Oxidoreductase</keyword>
<dbReference type="PANTHER" id="PTHR47354:SF8">
    <property type="entry name" value="1,2-PHENYLACETYL-COA EPOXIDASE, SUBUNIT E"/>
    <property type="match status" value="1"/>
</dbReference>
<feature type="non-terminal residue" evidence="9">
    <location>
        <position position="1"/>
    </location>
</feature>
<keyword evidence="2" id="KW-0285">Flavoprotein</keyword>
<keyword evidence="3" id="KW-0001">2Fe-2S</keyword>
<organism evidence="9 10">
    <name type="scientific">Bordetella pertussis CHLA-26</name>
    <dbReference type="NCBI Taxonomy" id="1331284"/>
    <lineage>
        <taxon>Bacteria</taxon>
        <taxon>Pseudomonadati</taxon>
        <taxon>Pseudomonadota</taxon>
        <taxon>Betaproteobacteria</taxon>
        <taxon>Burkholderiales</taxon>
        <taxon>Alcaligenaceae</taxon>
        <taxon>Bordetella</taxon>
    </lineage>
</organism>
<keyword evidence="4" id="KW-0479">Metal-binding</keyword>
<dbReference type="AlphaFoldDB" id="A0AAI9IZ28"/>
<evidence type="ECO:0008006" key="11">
    <source>
        <dbReference type="Google" id="ProtNLM"/>
    </source>
</evidence>
<dbReference type="GO" id="GO:0051537">
    <property type="term" value="F:2 iron, 2 sulfur cluster binding"/>
    <property type="evidence" value="ECO:0007669"/>
    <property type="project" value="UniProtKB-KW"/>
</dbReference>